<gene>
    <name evidence="1" type="ORF">AB0E65_04345</name>
</gene>
<protein>
    <recommendedName>
        <fullName evidence="3">DNA-binding protein</fullName>
    </recommendedName>
</protein>
<sequence length="78" mass="8656">MDKELRGERCGQCGAGELEPGFVEDAGEGSRGFARWVAGPLERGIFGGAKRFGRERWEIEAFRCVGCGHLELYARHRA</sequence>
<name>A0ABV2YCJ8_9ACTN</name>
<dbReference type="RefSeq" id="WP_159105505.1">
    <property type="nucleotide sequence ID" value="NZ_BEVZ01000001.1"/>
</dbReference>
<evidence type="ECO:0000313" key="1">
    <source>
        <dbReference type="EMBL" id="MEU3553459.1"/>
    </source>
</evidence>
<keyword evidence="2" id="KW-1185">Reference proteome</keyword>
<evidence type="ECO:0000313" key="2">
    <source>
        <dbReference type="Proteomes" id="UP001550850"/>
    </source>
</evidence>
<dbReference type="EMBL" id="JBEZUR010000004">
    <property type="protein sequence ID" value="MEU3553459.1"/>
    <property type="molecule type" value="Genomic_DNA"/>
</dbReference>
<organism evidence="1 2">
    <name type="scientific">Streptomyces fragilis</name>
    <dbReference type="NCBI Taxonomy" id="67301"/>
    <lineage>
        <taxon>Bacteria</taxon>
        <taxon>Bacillati</taxon>
        <taxon>Actinomycetota</taxon>
        <taxon>Actinomycetes</taxon>
        <taxon>Kitasatosporales</taxon>
        <taxon>Streptomycetaceae</taxon>
        <taxon>Streptomyces</taxon>
    </lineage>
</organism>
<reference evidence="1 2" key="1">
    <citation type="submission" date="2024-06" db="EMBL/GenBank/DDBJ databases">
        <title>The Natural Products Discovery Center: Release of the First 8490 Sequenced Strains for Exploring Actinobacteria Biosynthetic Diversity.</title>
        <authorList>
            <person name="Kalkreuter E."/>
            <person name="Kautsar S.A."/>
            <person name="Yang D."/>
            <person name="Bader C.D."/>
            <person name="Teijaro C.N."/>
            <person name="Fluegel L."/>
            <person name="Davis C.M."/>
            <person name="Simpson J.R."/>
            <person name="Lauterbach L."/>
            <person name="Steele A.D."/>
            <person name="Gui C."/>
            <person name="Meng S."/>
            <person name="Li G."/>
            <person name="Viehrig K."/>
            <person name="Ye F."/>
            <person name="Su P."/>
            <person name="Kiefer A.F."/>
            <person name="Nichols A."/>
            <person name="Cepeda A.J."/>
            <person name="Yan W."/>
            <person name="Fan B."/>
            <person name="Jiang Y."/>
            <person name="Adhikari A."/>
            <person name="Zheng C.-J."/>
            <person name="Schuster L."/>
            <person name="Cowan T.M."/>
            <person name="Smanski M.J."/>
            <person name="Chevrette M.G."/>
            <person name="De Carvalho L.P.S."/>
            <person name="Shen B."/>
        </authorList>
    </citation>
    <scope>NUCLEOTIDE SEQUENCE [LARGE SCALE GENOMIC DNA]</scope>
    <source>
        <strain evidence="1 2">NPDC038104</strain>
    </source>
</reference>
<dbReference type="Proteomes" id="UP001550850">
    <property type="component" value="Unassembled WGS sequence"/>
</dbReference>
<proteinExistence type="predicted"/>
<comment type="caution">
    <text evidence="1">The sequence shown here is derived from an EMBL/GenBank/DDBJ whole genome shotgun (WGS) entry which is preliminary data.</text>
</comment>
<evidence type="ECO:0008006" key="3">
    <source>
        <dbReference type="Google" id="ProtNLM"/>
    </source>
</evidence>
<accession>A0ABV2YCJ8</accession>